<comment type="caution">
    <text evidence="1">The sequence shown here is derived from an EMBL/GenBank/DDBJ whole genome shotgun (WGS) entry which is preliminary data.</text>
</comment>
<sequence>MSVYHHNIQRFTVVPAYQIMLTFNHQKKAGNYNDFQMYY</sequence>
<reference evidence="1 2" key="1">
    <citation type="submission" date="2007-01" db="EMBL/GenBank/DDBJ databases">
        <authorList>
            <person name="Haygood M."/>
            <person name="Podell S."/>
            <person name="Anderson C."/>
            <person name="Hopkinson B."/>
            <person name="Roe K."/>
            <person name="Barbeau K."/>
            <person name="Gaasterland T."/>
            <person name="Ferriera S."/>
            <person name="Johnson J."/>
            <person name="Kravitz S."/>
            <person name="Beeson K."/>
            <person name="Sutton G."/>
            <person name="Rogers Y.-H."/>
            <person name="Friedman R."/>
            <person name="Frazier M."/>
            <person name="Venter J.C."/>
        </authorList>
    </citation>
    <scope>NUCLEOTIDE SEQUENCE [LARGE SCALE GENOMIC DNA]</scope>
    <source>
        <strain evidence="1 2">ATCC 23134</strain>
    </source>
</reference>
<dbReference type="EMBL" id="AAWS01000024">
    <property type="protein sequence ID" value="EAY27382.1"/>
    <property type="molecule type" value="Genomic_DNA"/>
</dbReference>
<accession>A1ZQL0</accession>
<gene>
    <name evidence="1" type="ORF">M23134_08334</name>
</gene>
<dbReference type="AlphaFoldDB" id="A1ZQL0"/>
<name>A1ZQL0_MICM2</name>
<keyword evidence="2" id="KW-1185">Reference proteome</keyword>
<dbReference type="Proteomes" id="UP000004095">
    <property type="component" value="Unassembled WGS sequence"/>
</dbReference>
<protein>
    <submittedName>
        <fullName evidence="1">Uncharacterized protein</fullName>
    </submittedName>
</protein>
<organism evidence="1 2">
    <name type="scientific">Microscilla marina ATCC 23134</name>
    <dbReference type="NCBI Taxonomy" id="313606"/>
    <lineage>
        <taxon>Bacteria</taxon>
        <taxon>Pseudomonadati</taxon>
        <taxon>Bacteroidota</taxon>
        <taxon>Cytophagia</taxon>
        <taxon>Cytophagales</taxon>
        <taxon>Microscillaceae</taxon>
        <taxon>Microscilla</taxon>
    </lineage>
</organism>
<evidence type="ECO:0000313" key="1">
    <source>
        <dbReference type="EMBL" id="EAY27382.1"/>
    </source>
</evidence>
<proteinExistence type="predicted"/>
<evidence type="ECO:0000313" key="2">
    <source>
        <dbReference type="Proteomes" id="UP000004095"/>
    </source>
</evidence>